<dbReference type="InterPro" id="IPR001444">
    <property type="entry name" value="Flag_bb_rod_N"/>
</dbReference>
<evidence type="ECO:0000313" key="4">
    <source>
        <dbReference type="EMBL" id="CUK12735.1"/>
    </source>
</evidence>
<dbReference type="RefSeq" id="WP_058312884.1">
    <property type="nucleotide sequence ID" value="NZ_CYTW01000006.1"/>
</dbReference>
<comment type="subcellular location">
    <subcellularLocation>
        <location evidence="1">Bacterial flagellum basal body</location>
    </subcellularLocation>
</comment>
<name>A0A0P1IH43_9RHOB</name>
<proteinExistence type="predicted"/>
<protein>
    <submittedName>
        <fullName evidence="4">Putative proximal rod protein</fullName>
    </submittedName>
</protein>
<sequence length="128" mass="13773">MFKELEIFKISHAMSSHAAHRQSVIARNMANADTPGYAAQDVAPFSEIIETSTPAFGMRATRSQHLQNTATATAPASFSTSSPSAPNGNNVSLEEEMLKAVDVKRQHDKALAIYKSGLSVLRATLGRN</sequence>
<dbReference type="STRING" id="1715693.PH7735_03713"/>
<keyword evidence="5" id="KW-1185">Reference proteome</keyword>
<dbReference type="GO" id="GO:0009425">
    <property type="term" value="C:bacterial-type flagellum basal body"/>
    <property type="evidence" value="ECO:0007669"/>
    <property type="project" value="UniProtKB-SubCell"/>
</dbReference>
<dbReference type="NCBIfam" id="NF009270">
    <property type="entry name" value="PRK12627.1"/>
    <property type="match status" value="1"/>
</dbReference>
<organism evidence="4 5">
    <name type="scientific">Shimia thalassica</name>
    <dbReference type="NCBI Taxonomy" id="1715693"/>
    <lineage>
        <taxon>Bacteria</taxon>
        <taxon>Pseudomonadati</taxon>
        <taxon>Pseudomonadota</taxon>
        <taxon>Alphaproteobacteria</taxon>
        <taxon>Rhodobacterales</taxon>
        <taxon>Roseobacteraceae</taxon>
    </lineage>
</organism>
<dbReference type="EMBL" id="CYTW01000006">
    <property type="protein sequence ID" value="CUK12735.1"/>
    <property type="molecule type" value="Genomic_DNA"/>
</dbReference>
<accession>A0A0P1IH43</accession>
<feature type="domain" description="Flagellar basal body rod protein N-terminal" evidence="3">
    <location>
        <begin position="18"/>
        <end position="37"/>
    </location>
</feature>
<feature type="region of interest" description="Disordered" evidence="2">
    <location>
        <begin position="64"/>
        <end position="90"/>
    </location>
</feature>
<reference evidence="5" key="1">
    <citation type="submission" date="2015-09" db="EMBL/GenBank/DDBJ databases">
        <authorList>
            <person name="Rodrigo-Torres Lidia"/>
            <person name="Arahal R.David."/>
        </authorList>
    </citation>
    <scope>NUCLEOTIDE SEQUENCE [LARGE SCALE GENOMIC DNA]</scope>
    <source>
        <strain evidence="5">CECT 7735</strain>
    </source>
</reference>
<evidence type="ECO:0000313" key="5">
    <source>
        <dbReference type="Proteomes" id="UP000051870"/>
    </source>
</evidence>
<dbReference type="Proteomes" id="UP000051870">
    <property type="component" value="Unassembled WGS sequence"/>
</dbReference>
<dbReference type="GeneID" id="83882686"/>
<gene>
    <name evidence="4" type="primary">flgB</name>
    <name evidence="4" type="ORF">PH7735_03713</name>
</gene>
<evidence type="ECO:0000259" key="3">
    <source>
        <dbReference type="Pfam" id="PF00460"/>
    </source>
</evidence>
<evidence type="ECO:0000256" key="2">
    <source>
        <dbReference type="SAM" id="MobiDB-lite"/>
    </source>
</evidence>
<dbReference type="Pfam" id="PF00460">
    <property type="entry name" value="Flg_bb_rod"/>
    <property type="match status" value="1"/>
</dbReference>
<feature type="compositionally biased region" description="Low complexity" evidence="2">
    <location>
        <begin position="69"/>
        <end position="86"/>
    </location>
</feature>
<dbReference type="AlphaFoldDB" id="A0A0P1IH43"/>
<evidence type="ECO:0000256" key="1">
    <source>
        <dbReference type="ARBA" id="ARBA00004117"/>
    </source>
</evidence>